<reference evidence="4 5" key="1">
    <citation type="submission" date="2020-04" db="EMBL/GenBank/DDBJ databases">
        <authorList>
            <person name="Laetsch R D."/>
            <person name="Stevens L."/>
            <person name="Kumar S."/>
            <person name="Blaxter L. M."/>
        </authorList>
    </citation>
    <scope>NUCLEOTIDE SEQUENCE [LARGE SCALE GENOMIC DNA]</scope>
</reference>
<dbReference type="InterPro" id="IPR036322">
    <property type="entry name" value="WD40_repeat_dom_sf"/>
</dbReference>
<evidence type="ECO:0008006" key="6">
    <source>
        <dbReference type="Google" id="ProtNLM"/>
    </source>
</evidence>
<dbReference type="SUPFAM" id="SSF50978">
    <property type="entry name" value="WD40 repeat-like"/>
    <property type="match status" value="1"/>
</dbReference>
<evidence type="ECO:0000313" key="4">
    <source>
        <dbReference type="EMBL" id="CAB3400307.1"/>
    </source>
</evidence>
<dbReference type="InterPro" id="IPR023362">
    <property type="entry name" value="PH-BEACH_dom"/>
</dbReference>
<evidence type="ECO:0000259" key="2">
    <source>
        <dbReference type="PROSITE" id="PS50197"/>
    </source>
</evidence>
<accession>A0A8S1EGI2</accession>
<feature type="domain" description="BEACH-type PH" evidence="3">
    <location>
        <begin position="1845"/>
        <end position="1941"/>
    </location>
</feature>
<dbReference type="SMART" id="SM01026">
    <property type="entry name" value="Beach"/>
    <property type="match status" value="1"/>
</dbReference>
<dbReference type="PROSITE" id="PS50197">
    <property type="entry name" value="BEACH"/>
    <property type="match status" value="1"/>
</dbReference>
<evidence type="ECO:0000256" key="1">
    <source>
        <dbReference type="SAM" id="MobiDB-lite"/>
    </source>
</evidence>
<dbReference type="PANTHER" id="PTHR13743">
    <property type="entry name" value="BEIGE/BEACH-RELATED"/>
    <property type="match status" value="1"/>
</dbReference>
<dbReference type="PROSITE" id="PS51783">
    <property type="entry name" value="PH_BEACH"/>
    <property type="match status" value="1"/>
</dbReference>
<gene>
    <name evidence="4" type="ORF">CBOVIS_LOCUS3273</name>
</gene>
<dbReference type="InterPro" id="IPR011993">
    <property type="entry name" value="PH-like_dom_sf"/>
</dbReference>
<dbReference type="Gene3D" id="2.30.29.30">
    <property type="entry name" value="Pleckstrin-homology domain (PH domain)/Phosphotyrosine-binding domain (PTB)"/>
    <property type="match status" value="1"/>
</dbReference>
<dbReference type="PANTHER" id="PTHR13743:SF112">
    <property type="entry name" value="BEACH DOMAIN-CONTAINING PROTEIN"/>
    <property type="match status" value="1"/>
</dbReference>
<dbReference type="CDD" id="cd06071">
    <property type="entry name" value="Beach"/>
    <property type="match status" value="1"/>
</dbReference>
<organism evidence="4 5">
    <name type="scientific">Caenorhabditis bovis</name>
    <dbReference type="NCBI Taxonomy" id="2654633"/>
    <lineage>
        <taxon>Eukaryota</taxon>
        <taxon>Metazoa</taxon>
        <taxon>Ecdysozoa</taxon>
        <taxon>Nematoda</taxon>
        <taxon>Chromadorea</taxon>
        <taxon>Rhabditida</taxon>
        <taxon>Rhabditina</taxon>
        <taxon>Rhabditomorpha</taxon>
        <taxon>Rhabditoidea</taxon>
        <taxon>Rhabditidae</taxon>
        <taxon>Peloderinae</taxon>
        <taxon>Caenorhabditis</taxon>
    </lineage>
</organism>
<name>A0A8S1EGI2_9PELO</name>
<evidence type="ECO:0000313" key="5">
    <source>
        <dbReference type="Proteomes" id="UP000494206"/>
    </source>
</evidence>
<dbReference type="Gene3D" id="1.10.1540.10">
    <property type="entry name" value="BEACH domain"/>
    <property type="match status" value="1"/>
</dbReference>
<feature type="domain" description="BEACH" evidence="2">
    <location>
        <begin position="1946"/>
        <end position="2256"/>
    </location>
</feature>
<dbReference type="Pfam" id="PF02138">
    <property type="entry name" value="Beach"/>
    <property type="match status" value="1"/>
</dbReference>
<dbReference type="Proteomes" id="UP000494206">
    <property type="component" value="Unassembled WGS sequence"/>
</dbReference>
<feature type="region of interest" description="Disordered" evidence="1">
    <location>
        <begin position="120"/>
        <end position="148"/>
    </location>
</feature>
<dbReference type="InterPro" id="IPR050865">
    <property type="entry name" value="BEACH_Domain"/>
</dbReference>
<dbReference type="OrthoDB" id="5786580at2759"/>
<keyword evidence="5" id="KW-1185">Reference proteome</keyword>
<dbReference type="InterPro" id="IPR000409">
    <property type="entry name" value="BEACH_dom"/>
</dbReference>
<dbReference type="SUPFAM" id="SSF81837">
    <property type="entry name" value="BEACH domain"/>
    <property type="match status" value="1"/>
</dbReference>
<sequence>MNLYESDLSELCDQLKKTGPADKFENEERIFQLIWILNKYYSDETDLKTSLLNATTESLASGFMKFFDEAFFSSGKNDGKIFGFENRLEKAKEDTKLWWSIIFRPFGNWEALTIRSRKRARASSRENREPTDNETNSSADSDGAEAQNRESFMNVVRKHRLNRERSTDSPSPAQTEEELELANSQISIMSKRDKVVVALRLLFKLWRRDCDHYEHMKIVYNWFGELQTKIQFTDNVHLSELNLMIFYEEFALTAFKETRWRPFNNDLFEQMLKDILDMQCLVPSVLIQIQNEGNTALYPLMQEAILLYKVITFEYWVQFGTNALMYHQEFSNSIAEMAGTVDKEHLDCYLKIAGIIREFRTIPNNKFVHSIMEFTLNFCEGMKPESLATFLLNSKIGFGKAVAGAVLLDITKNLPLELKIEVLSRHLLSCCFFQYYLYQPCYCDRVIMEQLIPSRKLVNKCLLALFNDNNNDNEAAKYYLNIIFDHECFLWKNPEFCLEQHVGSSRKIVMRVRSLYKDDLDYSRYWQKIFGKSNLAAHQLLYAYCNPNGQRELYVDEYLELRIQEFIHYVTLWECRLSRKAFADMLTTLFERFPTLLSLSQITYVTESFIAIFRRLYHLLMKPEYVLKLGPFKELQQAIFVGFSPFLQQSNSFRLFPYIEAFRYCANNPEEPRMAKTLLDVASEGPDPTEFRDIETIPKIHIPMKFDQWILFTASFEIAPNNTFHLYTTLDGRPGEAYLVSERPITRKTMKSYETSELYYSIRKVRHSQISFFKLFFNHHMVYSLIAMGPNRHPFIAPWQLAEMGNVKISNCSFFFTQNASNEKEIFDLNDLTILKGAEADYRMTDKNTNMNIIYNDEIFSNGGAPVFVYMFAKYMQHTNDCFDVEVANGFLKLVLDISRKPHQDYERWNNLMVKRVLLFLVKHEIHFTPDILIFLEYAYEFEFDPTGTAVYREKDIAIHHDEFTMFDKEVIYKFQLGLVKDAEFLKLIISYLYETDGADYVKLIRIFIFSVNSIKYGLFNVNKLIPVTIHLLKTIGLIFEQSNIKYFRDRETAEALKIFIFKLLSVADSENRIMLARQLWDTLILMRPASKMFVERNVKHHYGWYKEEAIEQEAGNISTLSLEFDRIPGMAEIIEGDDEYHQEPMYDDLNEPLRNKELNGDCIRIAILDILIETIRLAPDNEKLTNYMMCTEVVIVLLTNENKKEVVEKLMELLSVMINNSANDEEKFVIAKSSQLKVLAMQLVGKPSSIFVSNRLFSILFQEDVDISAGLDAHHVEFYEPNLISCCILESLFVSFSQSIYCDDEGEMFVHTCHALKTIFEYNDQLRQAMIERRFEDVMVEVFRNLSFLAENDITLYALSSMKSTWLSFARAMVSNAVILENNKLFACAERMVKLMILAYIQEINEERRSGRKIASPKMFRVISTILFTFLSFITERVDLDSQKHKSASADNTPSDSESITPDDVEYVGYYDNVFRLSDEIETFRDKIRQKFRGSVPSLKCPYRKKPARPVTPNEMTNRMKRVMSLCHCFYTTCSMPDDLEEPEESLYDLYFEFLTRVSLEDNLINRNPWFLNVQNDARLNLASLIATILFDYSRKSEKKLYAVYIKLRKIEIITRLLHATSLHKVRIILGMNMNIEACIQSALLDDIIFFGRNDQLTDLAHQFLRRFELSYADIVANLTSLEDDAKENLKSEYEIVAQWCNQNRSESIRMLYYSTIAWQFTEVDEFENMVNGLTQHAVMVQGKARGITYALLKQMIKSEREELVEVLKYEKCFEHIGHMTEVIPSNSFIPKEISSVHGPKGERMRFEDTYNPLPPQFHKLKILQKNKLMPYLISKPTICQNKSVREGSIAAYDATLARKGKYYEGALVITDLSIYFMPSNDSKKFDENIEVMFTQVKIIHHRRFELKDVAFELFLNSNESVFIALRREQDRNEVIEMISTRASCKIAQPLDLAEYTKQWSAGLISNFEYLMILNTYSGRSYHDFMQYPVMPHVIAIDTSPYLDLKNFRNYRDFKKPIAIQNDEMIKRYEECYKMLEEMGETQPYHYASLYSNLATVSFFLIRLLPHASIAIDFQDGTFDCPDRIFHCLQSAYRLSSGGSATDYKELVPEMFTTPEVFLNLNSMRFGDGQNGNPIDNVVMPRWCQSENLFFVNRFLQKKENTDFFEAYLFVLAQRHALESRHVQENLHHWIDLVFGYKQTGEDARQAMNVFHPAVYPESIPPAETEPILYAAHIANVRNIGQVPKKLFNKPHVKRNAPINHINEFEFLNLHSLALGNQIFQHELEIKEFDETAEERLRTFLRTKCGNNIQRNSINEEHPLKCHDFVPINMDLNAKFYVSFFDNIMHVCNAKAKKFSVTHLTGNLVDYRVTPDGSVAAVCQEYGVIDIYCNTETDFFGNKYISTVLTDTIFTNGGNISDFAICVPFNVLFTISESNGNKQYIAAWDVHKKSLIKRNEVRGENIKIFALLKHTAELIIGETTDYKNEKKVTDCVIQKYSCNGRLIMEQTHEVAFIDGSASQMKPGEGIPIIATICIDSTIRLFESISLNPVRSIDLARMIRSPPYRILYDESNNIQLIDETKKKWILSRMQC</sequence>
<comment type="caution">
    <text evidence="4">The sequence shown here is derived from an EMBL/GenBank/DDBJ whole genome shotgun (WGS) entry which is preliminary data.</text>
</comment>
<dbReference type="EMBL" id="CADEPM010000002">
    <property type="protein sequence ID" value="CAB3400307.1"/>
    <property type="molecule type" value="Genomic_DNA"/>
</dbReference>
<dbReference type="Pfam" id="PF14844">
    <property type="entry name" value="PH_BEACH"/>
    <property type="match status" value="1"/>
</dbReference>
<proteinExistence type="predicted"/>
<dbReference type="InterPro" id="IPR036372">
    <property type="entry name" value="BEACH_dom_sf"/>
</dbReference>
<protein>
    <recommendedName>
        <fullName evidence="6">BEACH domain-containing protein</fullName>
    </recommendedName>
</protein>
<evidence type="ECO:0000259" key="3">
    <source>
        <dbReference type="PROSITE" id="PS51783"/>
    </source>
</evidence>
<dbReference type="SUPFAM" id="SSF50729">
    <property type="entry name" value="PH domain-like"/>
    <property type="match status" value="1"/>
</dbReference>